<evidence type="ECO:0000313" key="2">
    <source>
        <dbReference type="Proteomes" id="UP001482620"/>
    </source>
</evidence>
<dbReference type="EMBL" id="JAHRIQ010098488">
    <property type="protein sequence ID" value="MEQ2253587.1"/>
    <property type="molecule type" value="Genomic_DNA"/>
</dbReference>
<organism evidence="1 2">
    <name type="scientific">Ilyodon furcidens</name>
    <name type="common">goldbreast splitfin</name>
    <dbReference type="NCBI Taxonomy" id="33524"/>
    <lineage>
        <taxon>Eukaryota</taxon>
        <taxon>Metazoa</taxon>
        <taxon>Chordata</taxon>
        <taxon>Craniata</taxon>
        <taxon>Vertebrata</taxon>
        <taxon>Euteleostomi</taxon>
        <taxon>Actinopterygii</taxon>
        <taxon>Neopterygii</taxon>
        <taxon>Teleostei</taxon>
        <taxon>Neoteleostei</taxon>
        <taxon>Acanthomorphata</taxon>
        <taxon>Ovalentaria</taxon>
        <taxon>Atherinomorphae</taxon>
        <taxon>Cyprinodontiformes</taxon>
        <taxon>Goodeidae</taxon>
        <taxon>Ilyodon</taxon>
    </lineage>
</organism>
<comment type="caution">
    <text evidence="1">The sequence shown here is derived from an EMBL/GenBank/DDBJ whole genome shotgun (WGS) entry which is preliminary data.</text>
</comment>
<dbReference type="Proteomes" id="UP001482620">
    <property type="component" value="Unassembled WGS sequence"/>
</dbReference>
<name>A0ABV0VA13_9TELE</name>
<reference evidence="1 2" key="1">
    <citation type="submission" date="2021-06" db="EMBL/GenBank/DDBJ databases">
        <authorList>
            <person name="Palmer J.M."/>
        </authorList>
    </citation>
    <scope>NUCLEOTIDE SEQUENCE [LARGE SCALE GENOMIC DNA]</scope>
    <source>
        <strain evidence="2">if_2019</strain>
        <tissue evidence="1">Muscle</tissue>
    </source>
</reference>
<gene>
    <name evidence="1" type="ORF">ILYODFUR_033669</name>
</gene>
<sequence>MMIFFLIAMKQSKEVKDVKMIIADLSKFENVLQLPRWTGQMSSGEAFYAQMRQRLTYLATMTRSMFKQGQVTVLNLRIPYQLSSTVVVVSRCLASLLTGVLHKMDKKMSEDNLQISSASSWLKLGHI</sequence>
<proteinExistence type="predicted"/>
<protein>
    <submittedName>
        <fullName evidence="1">Uncharacterized protein</fullName>
    </submittedName>
</protein>
<evidence type="ECO:0000313" key="1">
    <source>
        <dbReference type="EMBL" id="MEQ2253587.1"/>
    </source>
</evidence>
<keyword evidence="2" id="KW-1185">Reference proteome</keyword>
<accession>A0ABV0VA13</accession>